<feature type="transmembrane region" description="Helical" evidence="2">
    <location>
        <begin position="214"/>
        <end position="233"/>
    </location>
</feature>
<dbReference type="OrthoDB" id="5021854at2"/>
<evidence type="ECO:0000256" key="2">
    <source>
        <dbReference type="SAM" id="Phobius"/>
    </source>
</evidence>
<keyword evidence="5" id="KW-1185">Reference proteome</keyword>
<keyword evidence="2" id="KW-0812">Transmembrane</keyword>
<feature type="region of interest" description="Disordered" evidence="1">
    <location>
        <begin position="241"/>
        <end position="263"/>
    </location>
</feature>
<protein>
    <recommendedName>
        <fullName evidence="6">LPXTG cell wall anchor domain-containing protein</fullName>
    </recommendedName>
</protein>
<name>A0A3S0XJJ4_9MICO</name>
<dbReference type="RefSeq" id="WP_127051557.1">
    <property type="nucleotide sequence ID" value="NZ_RZGZ01000007.1"/>
</dbReference>
<evidence type="ECO:0000256" key="1">
    <source>
        <dbReference type="SAM" id="MobiDB-lite"/>
    </source>
</evidence>
<comment type="caution">
    <text evidence="4">The sequence shown here is derived from an EMBL/GenBank/DDBJ whole genome shotgun (WGS) entry which is preliminary data.</text>
</comment>
<proteinExistence type="predicted"/>
<accession>A0A3S0XJJ4</accession>
<gene>
    <name evidence="4" type="ORF">ELQ94_16910</name>
</gene>
<evidence type="ECO:0000256" key="3">
    <source>
        <dbReference type="SAM" id="SignalP"/>
    </source>
</evidence>
<keyword evidence="3" id="KW-0732">Signal</keyword>
<sequence>MSASHGSRGVIRALTVASVGALVCGTTLLATSAQAAYRPVPENGDPGRLVLLSDPHPVEFVALRPGIVHYWQVAATLEGATRASLVFEMRKSGELVEHPEGLVVSIERCDDEWVGLPEAPRCDSGRGSVTQVDSSHDHRESSPVFDLAGVDDDGTHLLVAMSLAVDRSGDESLMGLTGEVGLGLTAAAEGAAPPVVPGDPAPPDGLPVTGADPMGLVLAAIGAIGLGVTLLVARTRRSPVTRTVRSEGATQLAHRGSNPKGER</sequence>
<keyword evidence="2" id="KW-1133">Transmembrane helix</keyword>
<feature type="signal peptide" evidence="3">
    <location>
        <begin position="1"/>
        <end position="35"/>
    </location>
</feature>
<evidence type="ECO:0000313" key="5">
    <source>
        <dbReference type="Proteomes" id="UP000274909"/>
    </source>
</evidence>
<reference evidence="4 5" key="1">
    <citation type="submission" date="2018-12" db="EMBL/GenBank/DDBJ databases">
        <authorList>
            <person name="Li F."/>
        </authorList>
    </citation>
    <scope>NUCLEOTIDE SEQUENCE [LARGE SCALE GENOMIC DNA]</scope>
    <source>
        <strain evidence="4 5">EGI 6500705</strain>
    </source>
</reference>
<feature type="chain" id="PRO_5018776789" description="LPXTG cell wall anchor domain-containing protein" evidence="3">
    <location>
        <begin position="36"/>
        <end position="263"/>
    </location>
</feature>
<keyword evidence="2" id="KW-0472">Membrane</keyword>
<dbReference type="AlphaFoldDB" id="A0A3S0XJJ4"/>
<organism evidence="4 5">
    <name type="scientific">Labedella endophytica</name>
    <dbReference type="NCBI Taxonomy" id="1523160"/>
    <lineage>
        <taxon>Bacteria</taxon>
        <taxon>Bacillati</taxon>
        <taxon>Actinomycetota</taxon>
        <taxon>Actinomycetes</taxon>
        <taxon>Micrococcales</taxon>
        <taxon>Microbacteriaceae</taxon>
        <taxon>Labedella</taxon>
    </lineage>
</organism>
<feature type="region of interest" description="Disordered" evidence="1">
    <location>
        <begin position="121"/>
        <end position="142"/>
    </location>
</feature>
<evidence type="ECO:0008006" key="6">
    <source>
        <dbReference type="Google" id="ProtNLM"/>
    </source>
</evidence>
<dbReference type="EMBL" id="RZGZ01000007">
    <property type="protein sequence ID" value="RUQ96928.1"/>
    <property type="molecule type" value="Genomic_DNA"/>
</dbReference>
<evidence type="ECO:0000313" key="4">
    <source>
        <dbReference type="EMBL" id="RUQ96928.1"/>
    </source>
</evidence>
<dbReference type="Proteomes" id="UP000274909">
    <property type="component" value="Unassembled WGS sequence"/>
</dbReference>